<evidence type="ECO:0000256" key="5">
    <source>
        <dbReference type="SAM" id="Phobius"/>
    </source>
</evidence>
<feature type="region of interest" description="Disordered" evidence="4">
    <location>
        <begin position="285"/>
        <end position="384"/>
    </location>
</feature>
<dbReference type="Gene3D" id="2.40.420.20">
    <property type="match status" value="1"/>
</dbReference>
<dbReference type="PANTHER" id="PTHR32347:SF14">
    <property type="entry name" value="EFFLUX SYSTEM COMPONENT YKNX-RELATED"/>
    <property type="match status" value="1"/>
</dbReference>
<feature type="domain" description="YknX-like barrel-sandwich hybrid" evidence="6">
    <location>
        <begin position="62"/>
        <end position="207"/>
    </location>
</feature>
<sequence>MKKKQTMVALIGLLITLNFYLLFHKNNDIPRLTLLSEWEKVAVGSIEKTLQKDGVVVPTSEQHVIFQQEYGTPSTFLVTEGDQVEIGTPLFEYNANNIEARLKELDRLKSIVEKEVATVKSHIAELESLQRTLPSFGSAEPDENQEEKASTLEIDYNLKAEIAANEHLLEQLEAKKDAYNDEKSDLSRNQSNLTVKSDVSGVIKEISYSLENPIMTIVSKEIMVTGTLTEEQTLEVRSPMKATITSLPLNHSFKGVVDKVASLPKDDPLLEQDSLYQFNVEIKEEEPFDADEDDEAFDTDEEEEPFDNTDEENETSNADEEEEPFDTDEEGESSNADEEDEPFDTDEEDESSNADEEDESFDDAAEADEAENRENSNDNKAEEKKVLLPGYHVKVDITTDEAIDVNVLPTQSIGRAKLQHFVWSISPNGEAIKLPIKKGLEVDGKVEIMEGVTKGDIYIANKTIVREEGSTIIKPIYLDHLRKKELKDLSTYNIFKAIVYGLVER</sequence>
<feature type="compositionally biased region" description="Basic and acidic residues" evidence="4">
    <location>
        <begin position="370"/>
        <end position="384"/>
    </location>
</feature>
<keyword evidence="2 3" id="KW-0175">Coiled coil</keyword>
<protein>
    <recommendedName>
        <fullName evidence="6">YknX-like barrel-sandwich hybrid domain-containing protein</fullName>
    </recommendedName>
</protein>
<feature type="coiled-coil region" evidence="3">
    <location>
        <begin position="162"/>
        <end position="189"/>
    </location>
</feature>
<feature type="transmembrane region" description="Helical" evidence="5">
    <location>
        <begin position="7"/>
        <end position="23"/>
    </location>
</feature>
<evidence type="ECO:0000313" key="8">
    <source>
        <dbReference type="Proteomes" id="UP001312865"/>
    </source>
</evidence>
<dbReference type="EMBL" id="JBBAXC010000020">
    <property type="protein sequence ID" value="MEI5909129.1"/>
    <property type="molecule type" value="Genomic_DNA"/>
</dbReference>
<keyword evidence="8" id="KW-1185">Reference proteome</keyword>
<keyword evidence="5" id="KW-1133">Transmembrane helix</keyword>
<dbReference type="RefSeq" id="WP_336588575.1">
    <property type="nucleotide sequence ID" value="NZ_JBBAXC010000020.1"/>
</dbReference>
<evidence type="ECO:0000313" key="7">
    <source>
        <dbReference type="EMBL" id="MEI5909129.1"/>
    </source>
</evidence>
<name>A0ABU8HI97_9BACI</name>
<evidence type="ECO:0000259" key="6">
    <source>
        <dbReference type="Pfam" id="PF25984"/>
    </source>
</evidence>
<accession>A0ABU8HI97</accession>
<keyword evidence="5" id="KW-0812">Transmembrane</keyword>
<dbReference type="Proteomes" id="UP001312865">
    <property type="component" value="Unassembled WGS sequence"/>
</dbReference>
<dbReference type="PANTHER" id="PTHR32347">
    <property type="entry name" value="EFFLUX SYSTEM COMPONENT YKNX-RELATED"/>
    <property type="match status" value="1"/>
</dbReference>
<keyword evidence="5" id="KW-0472">Membrane</keyword>
<evidence type="ECO:0000256" key="4">
    <source>
        <dbReference type="SAM" id="MobiDB-lite"/>
    </source>
</evidence>
<dbReference type="InterPro" id="IPR058639">
    <property type="entry name" value="BSH_YknX-like"/>
</dbReference>
<evidence type="ECO:0000256" key="1">
    <source>
        <dbReference type="ARBA" id="ARBA00004196"/>
    </source>
</evidence>
<evidence type="ECO:0000256" key="2">
    <source>
        <dbReference type="ARBA" id="ARBA00023054"/>
    </source>
</evidence>
<comment type="subcellular location">
    <subcellularLocation>
        <location evidence="1">Cell envelope</location>
    </subcellularLocation>
</comment>
<organism evidence="7 8">
    <name type="scientific">Bacillus spongiae</name>
    <dbReference type="NCBI Taxonomy" id="2683610"/>
    <lineage>
        <taxon>Bacteria</taxon>
        <taxon>Bacillati</taxon>
        <taxon>Bacillota</taxon>
        <taxon>Bacilli</taxon>
        <taxon>Bacillales</taxon>
        <taxon>Bacillaceae</taxon>
        <taxon>Bacillus</taxon>
    </lineage>
</organism>
<proteinExistence type="predicted"/>
<dbReference type="Pfam" id="PF25984">
    <property type="entry name" value="BSH_YknX"/>
    <property type="match status" value="1"/>
</dbReference>
<feature type="compositionally biased region" description="Acidic residues" evidence="4">
    <location>
        <begin position="285"/>
        <end position="369"/>
    </location>
</feature>
<dbReference type="InterPro" id="IPR050465">
    <property type="entry name" value="UPF0194_transport"/>
</dbReference>
<gene>
    <name evidence="7" type="ORF">WAK64_18930</name>
</gene>
<evidence type="ECO:0000256" key="3">
    <source>
        <dbReference type="SAM" id="Coils"/>
    </source>
</evidence>
<comment type="caution">
    <text evidence="7">The sequence shown here is derived from an EMBL/GenBank/DDBJ whole genome shotgun (WGS) entry which is preliminary data.</text>
</comment>
<reference evidence="7 8" key="1">
    <citation type="journal article" date="2018" name="J. Microbiol.">
        <title>Bacillus spongiae sp. nov., isolated from sponge of Jeju Island.</title>
        <authorList>
            <person name="Lee G.E."/>
            <person name="Im W.T."/>
            <person name="Park J.S."/>
        </authorList>
    </citation>
    <scope>NUCLEOTIDE SEQUENCE [LARGE SCALE GENOMIC DNA]</scope>
    <source>
        <strain evidence="7 8">135PIL107-10</strain>
    </source>
</reference>